<dbReference type="EMBL" id="SGWV01000009">
    <property type="protein sequence ID" value="RZS54821.1"/>
    <property type="molecule type" value="Genomic_DNA"/>
</dbReference>
<proteinExistence type="predicted"/>
<dbReference type="InterPro" id="IPR019180">
    <property type="entry name" value="Oxidoreductase-like_N"/>
</dbReference>
<dbReference type="RefSeq" id="WP_130482140.1">
    <property type="nucleotide sequence ID" value="NZ_SGWV01000009.1"/>
</dbReference>
<protein>
    <submittedName>
        <fullName evidence="2">Oxidoreductase family protein</fullName>
    </submittedName>
</protein>
<sequence>MNGIAEDPRPLEPEPLPEGACCDSGCDPCVLDTWRADWLAWKAALKAWEGRQAQRVIPIQPTSD</sequence>
<organism evidence="2 3">
    <name type="scientific">Sphaerotilus mobilis</name>
    <dbReference type="NCBI Taxonomy" id="47994"/>
    <lineage>
        <taxon>Bacteria</taxon>
        <taxon>Pseudomonadati</taxon>
        <taxon>Pseudomonadota</taxon>
        <taxon>Betaproteobacteria</taxon>
        <taxon>Burkholderiales</taxon>
        <taxon>Sphaerotilaceae</taxon>
        <taxon>Sphaerotilus</taxon>
    </lineage>
</organism>
<feature type="domain" description="Oxidoreductase-like" evidence="1">
    <location>
        <begin position="2"/>
        <end position="48"/>
    </location>
</feature>
<name>A0A4Q7LKU3_9BURK</name>
<gene>
    <name evidence="2" type="ORF">EV685_2305</name>
</gene>
<evidence type="ECO:0000313" key="3">
    <source>
        <dbReference type="Proteomes" id="UP000293433"/>
    </source>
</evidence>
<dbReference type="AlphaFoldDB" id="A0A4Q7LKU3"/>
<reference evidence="2 3" key="1">
    <citation type="submission" date="2019-02" db="EMBL/GenBank/DDBJ databases">
        <title>Genomic Encyclopedia of Type Strains, Phase IV (KMG-IV): sequencing the most valuable type-strain genomes for metagenomic binning, comparative biology and taxonomic classification.</title>
        <authorList>
            <person name="Goeker M."/>
        </authorList>
    </citation>
    <scope>NUCLEOTIDE SEQUENCE [LARGE SCALE GENOMIC DNA]</scope>
    <source>
        <strain evidence="2 3">DSM 10617</strain>
    </source>
</reference>
<accession>A0A4Q7LKU3</accession>
<dbReference type="Pfam" id="PF09791">
    <property type="entry name" value="Oxidored-like"/>
    <property type="match status" value="1"/>
</dbReference>
<comment type="caution">
    <text evidence="2">The sequence shown here is derived from an EMBL/GenBank/DDBJ whole genome shotgun (WGS) entry which is preliminary data.</text>
</comment>
<evidence type="ECO:0000313" key="2">
    <source>
        <dbReference type="EMBL" id="RZS54821.1"/>
    </source>
</evidence>
<dbReference type="Proteomes" id="UP000293433">
    <property type="component" value="Unassembled WGS sequence"/>
</dbReference>
<evidence type="ECO:0000259" key="1">
    <source>
        <dbReference type="Pfam" id="PF09791"/>
    </source>
</evidence>
<keyword evidence="3" id="KW-1185">Reference proteome</keyword>